<evidence type="ECO:0000256" key="6">
    <source>
        <dbReference type="ARBA" id="ARBA00022801"/>
    </source>
</evidence>
<dbReference type="GO" id="GO:0032259">
    <property type="term" value="P:methylation"/>
    <property type="evidence" value="ECO:0007669"/>
    <property type="project" value="UniProtKB-KW"/>
</dbReference>
<dbReference type="Pfam" id="PF01937">
    <property type="entry name" value="ARMT1-like_dom"/>
    <property type="match status" value="1"/>
</dbReference>
<evidence type="ECO:0000256" key="1">
    <source>
        <dbReference type="ARBA" id="ARBA00000807"/>
    </source>
</evidence>
<sequence length="457" mass="52862">MTEVNSRIPNLQDIFTPFGVPLSGVYKQSYAYVSIKDRMPVILTKIIDILCQKKNEITYLYGQDAAKDIKDIIGFIGQLKNEIVTNKTLKPMRLNTKAINDAEEWNTYLENKTHIEGEIPTWFNTTWLYCETYMYRVLAQEIGLTNSMQSYDPFEHIKQAAFINSIDSMDILASYVNDVVCNKGYNEESSKNDFSKLVKLSLWGNRHDLSASAGSLLRQTDNPLNMVDSLDENILINDWELVWNIVKKKTDKSVDNIHIVLDNAGYELFTDLCLAAFLITIAPETKITFHVKVYPWYVSDTTIQDFRWTLDHLNSLDHYPNMKLLGKMFENLLDREIWCIKEEPYWTAPYDFRQMKEKNKKLYAQFSDVKLVIFKGDLNYRKLLSDINFEYNTSFATALGDFRPTNILSLRTIKSDICVGLPQGMAESLFEKDKNWMINGDYGLIQLAVSLEVPEES</sequence>
<dbReference type="GO" id="GO:0046872">
    <property type="term" value="F:metal ion binding"/>
    <property type="evidence" value="ECO:0007669"/>
    <property type="project" value="UniProtKB-UniRule"/>
</dbReference>
<comment type="similarity">
    <text evidence="3 10">Belongs to the damage-control phosphatase family. Sugar phosphate phosphatase III subfamily.</text>
</comment>
<dbReference type="PANTHER" id="PTHR12260:SF6">
    <property type="entry name" value="DAMAGE-CONTROL PHOSPHATASE ARMT1"/>
    <property type="match status" value="1"/>
</dbReference>
<proteinExistence type="inferred from homology"/>
<dbReference type="GO" id="GO:0016791">
    <property type="term" value="F:phosphatase activity"/>
    <property type="evidence" value="ECO:0007669"/>
    <property type="project" value="TreeGrafter"/>
</dbReference>
<dbReference type="InterPro" id="IPR002791">
    <property type="entry name" value="ARMT1-like_metal-bd"/>
</dbReference>
<keyword evidence="5 10" id="KW-0479">Metal-binding</keyword>
<dbReference type="EC" id="2.1.1.-" evidence="10"/>
<comment type="catalytic activity">
    <reaction evidence="2 10">
        <text>beta-D-fructose 1-phosphate + H2O = D-fructose + phosphate</text>
        <dbReference type="Rhea" id="RHEA:35603"/>
        <dbReference type="ChEBI" id="CHEBI:15377"/>
        <dbReference type="ChEBI" id="CHEBI:37721"/>
        <dbReference type="ChEBI" id="CHEBI:43474"/>
        <dbReference type="ChEBI" id="CHEBI:138881"/>
    </reaction>
</comment>
<dbReference type="AlphaFoldDB" id="A0AAV2N0A4"/>
<dbReference type="InterPro" id="IPR039763">
    <property type="entry name" value="ARMT1"/>
</dbReference>
<evidence type="ECO:0000256" key="7">
    <source>
        <dbReference type="ARBA" id="ARBA00023211"/>
    </source>
</evidence>
<dbReference type="GO" id="GO:0006974">
    <property type="term" value="P:DNA damage response"/>
    <property type="evidence" value="ECO:0007669"/>
    <property type="project" value="TreeGrafter"/>
</dbReference>
<keyword evidence="6 10" id="KW-0378">Hydrolase</keyword>
<evidence type="ECO:0000256" key="3">
    <source>
        <dbReference type="ARBA" id="ARBA00009519"/>
    </source>
</evidence>
<comment type="cofactor">
    <cofactor evidence="10">
        <name>Mn(2+)</name>
        <dbReference type="ChEBI" id="CHEBI:29035"/>
    </cofactor>
    <cofactor evidence="10">
        <name>Ni(2+)</name>
        <dbReference type="ChEBI" id="CHEBI:49786"/>
    </cofactor>
</comment>
<keyword evidence="13" id="KW-1185">Reference proteome</keyword>
<dbReference type="Gene3D" id="1.20.930.60">
    <property type="match status" value="1"/>
</dbReference>
<dbReference type="SUPFAM" id="SSF111321">
    <property type="entry name" value="AF1104-like"/>
    <property type="match status" value="1"/>
</dbReference>
<evidence type="ECO:0000259" key="11">
    <source>
        <dbReference type="Pfam" id="PF01937"/>
    </source>
</evidence>
<organism evidence="12 13">
    <name type="scientific">Lasius platythorax</name>
    <dbReference type="NCBI Taxonomy" id="488582"/>
    <lineage>
        <taxon>Eukaryota</taxon>
        <taxon>Metazoa</taxon>
        <taxon>Ecdysozoa</taxon>
        <taxon>Arthropoda</taxon>
        <taxon>Hexapoda</taxon>
        <taxon>Insecta</taxon>
        <taxon>Pterygota</taxon>
        <taxon>Neoptera</taxon>
        <taxon>Endopterygota</taxon>
        <taxon>Hymenoptera</taxon>
        <taxon>Apocrita</taxon>
        <taxon>Aculeata</taxon>
        <taxon>Formicoidea</taxon>
        <taxon>Formicidae</taxon>
        <taxon>Formicinae</taxon>
        <taxon>Lasius</taxon>
        <taxon>Lasius</taxon>
    </lineage>
</organism>
<gene>
    <name evidence="12" type="ORF">LPLAT_LOCUS114</name>
</gene>
<comment type="catalytic activity">
    <reaction evidence="9 10">
        <text>beta-D-fructose 6-phosphate = dihydroxyacetone + D-glyceraldehyde 3-phosphate</text>
        <dbReference type="Rhea" id="RHEA:28002"/>
        <dbReference type="ChEBI" id="CHEBI:16016"/>
        <dbReference type="ChEBI" id="CHEBI:57634"/>
        <dbReference type="ChEBI" id="CHEBI:59776"/>
    </reaction>
</comment>
<comment type="domain">
    <text evidence="10">Subfamily III proteins have a conserved RTxK motif about 40-50 residues from the C-terminus; the threonine may be replaced by serine or cysteine.</text>
</comment>
<keyword evidence="7 10" id="KW-0464">Manganese</keyword>
<evidence type="ECO:0000256" key="9">
    <source>
        <dbReference type="ARBA" id="ARBA00048809"/>
    </source>
</evidence>
<dbReference type="InterPro" id="IPR036075">
    <property type="entry name" value="ARMT-1-like_metal-bd_sf"/>
</dbReference>
<dbReference type="EC" id="3.1.3.-" evidence="10"/>
<evidence type="ECO:0000256" key="8">
    <source>
        <dbReference type="ARBA" id="ARBA00045980"/>
    </source>
</evidence>
<evidence type="ECO:0000313" key="13">
    <source>
        <dbReference type="Proteomes" id="UP001497644"/>
    </source>
</evidence>
<dbReference type="EMBL" id="OZ034824">
    <property type="protein sequence ID" value="CAL1673160.1"/>
    <property type="molecule type" value="Genomic_DNA"/>
</dbReference>
<keyword evidence="10" id="KW-0808">Transferase</keyword>
<evidence type="ECO:0000256" key="2">
    <source>
        <dbReference type="ARBA" id="ARBA00001326"/>
    </source>
</evidence>
<dbReference type="GO" id="GO:0005634">
    <property type="term" value="C:nucleus"/>
    <property type="evidence" value="ECO:0007669"/>
    <property type="project" value="TreeGrafter"/>
</dbReference>
<evidence type="ECO:0000256" key="4">
    <source>
        <dbReference type="ARBA" id="ARBA00022596"/>
    </source>
</evidence>
<dbReference type="Proteomes" id="UP001497644">
    <property type="component" value="Chromosome 1"/>
</dbReference>
<dbReference type="Gene3D" id="3.40.50.10880">
    <property type="entry name" value="Uncharacterised protein PF01937, DUF89, domain 3"/>
    <property type="match status" value="1"/>
</dbReference>
<keyword evidence="4" id="KW-0533">Nickel</keyword>
<protein>
    <recommendedName>
        <fullName evidence="10">Sugar phosphate phosphatase</fullName>
        <ecNumber evidence="10">2.1.1.-</ecNumber>
        <ecNumber evidence="10">3.1.3.-</ecNumber>
    </recommendedName>
</protein>
<dbReference type="PANTHER" id="PTHR12260">
    <property type="entry name" value="DAMAGE-CONTROL PHOSPHATASE ARMT1"/>
    <property type="match status" value="1"/>
</dbReference>
<feature type="domain" description="Damage-control phosphatase ARMT1-like metal-binding" evidence="11">
    <location>
        <begin position="35"/>
        <end position="428"/>
    </location>
</feature>
<evidence type="ECO:0000256" key="5">
    <source>
        <dbReference type="ARBA" id="ARBA00022723"/>
    </source>
</evidence>
<comment type="catalytic activity">
    <reaction evidence="1 10">
        <text>L-glutamyl-[protein] + S-adenosyl-L-methionine = [protein]-L-glutamate 5-O-methyl ester + S-adenosyl-L-homocysteine</text>
        <dbReference type="Rhea" id="RHEA:24452"/>
        <dbReference type="Rhea" id="RHEA-COMP:10208"/>
        <dbReference type="Rhea" id="RHEA-COMP:10311"/>
        <dbReference type="ChEBI" id="CHEBI:29973"/>
        <dbReference type="ChEBI" id="CHEBI:57856"/>
        <dbReference type="ChEBI" id="CHEBI:59789"/>
        <dbReference type="ChEBI" id="CHEBI:82795"/>
    </reaction>
</comment>
<keyword evidence="10" id="KW-0489">Methyltransferase</keyword>
<reference evidence="12 13" key="1">
    <citation type="submission" date="2024-04" db="EMBL/GenBank/DDBJ databases">
        <authorList>
            <consortium name="Molecular Ecology Group"/>
        </authorList>
    </citation>
    <scope>NUCLEOTIDE SEQUENCE [LARGE SCALE GENOMIC DNA]</scope>
</reference>
<evidence type="ECO:0000256" key="10">
    <source>
        <dbReference type="RuleBase" id="RU367030"/>
    </source>
</evidence>
<dbReference type="GO" id="GO:0051998">
    <property type="term" value="F:protein carboxyl O-methyltransferase activity"/>
    <property type="evidence" value="ECO:0007669"/>
    <property type="project" value="UniProtKB-UniRule"/>
</dbReference>
<evidence type="ECO:0000313" key="12">
    <source>
        <dbReference type="EMBL" id="CAL1673160.1"/>
    </source>
</evidence>
<comment type="function">
    <text evidence="8 10">Metal-dependent phosphatase that shows phosphatase activity against several substrates, including fructose-1-phosphate and fructose-6-phosphate. Its preference for fructose-1-phosphate, a strong glycating agent that causes DNA damage rather than a canonical yeast metabolite, suggests a damage-control function in hexose phosphate metabolism. Has also been shown to have O-methyltransferase activity that methylates glutamate residues of target proteins to form gamma-glutamyl methyl ester residues. Possibly methylates PCNA, suggesting it is involved in the DNA damage response.</text>
</comment>
<name>A0AAV2N0A4_9HYME</name>
<accession>A0AAV2N0A4</accession>